<evidence type="ECO:0000313" key="1">
    <source>
        <dbReference type="EMBL" id="KDP41133.1"/>
    </source>
</evidence>
<reference evidence="1 2" key="1">
    <citation type="journal article" date="2014" name="PLoS ONE">
        <title>Global Analysis of Gene Expression Profiles in Physic Nut (Jatropha curcas L.) Seedlings Exposed to Salt Stress.</title>
        <authorList>
            <person name="Zhang L."/>
            <person name="Zhang C."/>
            <person name="Wu P."/>
            <person name="Chen Y."/>
            <person name="Li M."/>
            <person name="Jiang H."/>
            <person name="Wu G."/>
        </authorList>
    </citation>
    <scope>NUCLEOTIDE SEQUENCE [LARGE SCALE GENOMIC DNA]</scope>
    <source>
        <strain evidence="2">cv. GZQX0401</strain>
        <tissue evidence="1">Young leaves</tissue>
    </source>
</reference>
<accession>A0A067L1P1</accession>
<gene>
    <name evidence="1" type="ORF">JCGZ_03624</name>
</gene>
<dbReference type="Proteomes" id="UP000027138">
    <property type="component" value="Unassembled WGS sequence"/>
</dbReference>
<dbReference type="EMBL" id="KK914320">
    <property type="protein sequence ID" value="KDP41133.1"/>
    <property type="molecule type" value="Genomic_DNA"/>
</dbReference>
<sequence length="131" mass="14338">MEKTPAAGIGKTDRAWSSVGKMIPTPSDVSVLNPQAAALLTQAYNNFGTVLERIMAKPMNSISQIPPSGRRRGNVMIKGSTVNMQPGDGTEDGESSWYIDTQNRTNTLVQSTPLLGNIYHNDEEKFRKKTL</sequence>
<name>A0A067L1P1_JATCU</name>
<organism evidence="1 2">
    <name type="scientific">Jatropha curcas</name>
    <name type="common">Barbados nut</name>
    <dbReference type="NCBI Taxonomy" id="180498"/>
    <lineage>
        <taxon>Eukaryota</taxon>
        <taxon>Viridiplantae</taxon>
        <taxon>Streptophyta</taxon>
        <taxon>Embryophyta</taxon>
        <taxon>Tracheophyta</taxon>
        <taxon>Spermatophyta</taxon>
        <taxon>Magnoliopsida</taxon>
        <taxon>eudicotyledons</taxon>
        <taxon>Gunneridae</taxon>
        <taxon>Pentapetalae</taxon>
        <taxon>rosids</taxon>
        <taxon>fabids</taxon>
        <taxon>Malpighiales</taxon>
        <taxon>Euphorbiaceae</taxon>
        <taxon>Crotonoideae</taxon>
        <taxon>Jatropheae</taxon>
        <taxon>Jatropha</taxon>
    </lineage>
</organism>
<evidence type="ECO:0000313" key="2">
    <source>
        <dbReference type="Proteomes" id="UP000027138"/>
    </source>
</evidence>
<dbReference type="AlphaFoldDB" id="A0A067L1P1"/>
<protein>
    <submittedName>
        <fullName evidence="1">Uncharacterized protein</fullName>
    </submittedName>
</protein>
<keyword evidence="2" id="KW-1185">Reference proteome</keyword>
<proteinExistence type="predicted"/>